<organism evidence="1 2">
    <name type="scientific">Sinosporangium siamense</name>
    <dbReference type="NCBI Taxonomy" id="1367973"/>
    <lineage>
        <taxon>Bacteria</taxon>
        <taxon>Bacillati</taxon>
        <taxon>Actinomycetota</taxon>
        <taxon>Actinomycetes</taxon>
        <taxon>Streptosporangiales</taxon>
        <taxon>Streptosporangiaceae</taxon>
        <taxon>Sinosporangium</taxon>
    </lineage>
</organism>
<protein>
    <submittedName>
        <fullName evidence="1">Uncharacterized protein</fullName>
    </submittedName>
</protein>
<keyword evidence="2" id="KW-1185">Reference proteome</keyword>
<name>A0A919RDY3_9ACTN</name>
<dbReference type="AlphaFoldDB" id="A0A919RDY3"/>
<comment type="caution">
    <text evidence="1">The sequence shown here is derived from an EMBL/GenBank/DDBJ whole genome shotgun (WGS) entry which is preliminary data.</text>
</comment>
<gene>
    <name evidence="1" type="ORF">Ssi02_03470</name>
</gene>
<evidence type="ECO:0000313" key="1">
    <source>
        <dbReference type="EMBL" id="GII90116.1"/>
    </source>
</evidence>
<sequence length="132" mass="14403">MLIVRPEFLGKESTGGKSPTLYATDRNSYVIQGWIVTDFQILASVDVPDDETLVEITAKLMTHLAKDGLLGRITRFTHPIVHVKPNGNLIVQGARVTDAEALAQMDIPDHETCVEVSKASMVSLLSEGSAWN</sequence>
<proteinExistence type="predicted"/>
<evidence type="ECO:0000313" key="2">
    <source>
        <dbReference type="Proteomes" id="UP000606172"/>
    </source>
</evidence>
<reference evidence="1" key="1">
    <citation type="submission" date="2021-01" db="EMBL/GenBank/DDBJ databases">
        <title>Whole genome shotgun sequence of Sinosporangium siamense NBRC 109515.</title>
        <authorList>
            <person name="Komaki H."/>
            <person name="Tamura T."/>
        </authorList>
    </citation>
    <scope>NUCLEOTIDE SEQUENCE</scope>
    <source>
        <strain evidence="1">NBRC 109515</strain>
    </source>
</reference>
<dbReference type="EMBL" id="BOOW01000004">
    <property type="protein sequence ID" value="GII90116.1"/>
    <property type="molecule type" value="Genomic_DNA"/>
</dbReference>
<dbReference type="Proteomes" id="UP000606172">
    <property type="component" value="Unassembled WGS sequence"/>
</dbReference>
<accession>A0A919RDY3</accession>